<organism evidence="12 13">
    <name type="scientific">Rubrivivax gelatinosus</name>
    <name type="common">Rhodocyclus gelatinosus</name>
    <name type="synonym">Rhodopseudomonas gelatinosa</name>
    <dbReference type="NCBI Taxonomy" id="28068"/>
    <lineage>
        <taxon>Bacteria</taxon>
        <taxon>Pseudomonadati</taxon>
        <taxon>Pseudomonadota</taxon>
        <taxon>Betaproteobacteria</taxon>
        <taxon>Burkholderiales</taxon>
        <taxon>Sphaerotilaceae</taxon>
        <taxon>Rubrivivax</taxon>
    </lineage>
</organism>
<dbReference type="PROSITE" id="PS00374">
    <property type="entry name" value="MGMT"/>
    <property type="match status" value="1"/>
</dbReference>
<dbReference type="InterPro" id="IPR036217">
    <property type="entry name" value="MethylDNA_cys_MeTrfase_DNAb"/>
</dbReference>
<keyword evidence="4 9" id="KW-0489">Methyltransferase</keyword>
<comment type="subcellular location">
    <subcellularLocation>
        <location evidence="9">Cytoplasm</location>
    </subcellularLocation>
</comment>
<feature type="domain" description="Methylguanine DNA methyltransferase ribonuclease-like" evidence="11">
    <location>
        <begin position="12"/>
        <end position="77"/>
    </location>
</feature>
<comment type="similarity">
    <text evidence="2 9">Belongs to the MGMT family.</text>
</comment>
<dbReference type="InterPro" id="IPR036388">
    <property type="entry name" value="WH-like_DNA-bd_sf"/>
</dbReference>
<evidence type="ECO:0000313" key="13">
    <source>
        <dbReference type="Proteomes" id="UP000295106"/>
    </source>
</evidence>
<comment type="caution">
    <text evidence="12">The sequence shown here is derived from an EMBL/GenBank/DDBJ whole genome shotgun (WGS) entry which is preliminary data.</text>
</comment>
<protein>
    <recommendedName>
        <fullName evidence="9">Methylated-DNA--protein-cysteine methyltransferase</fullName>
        <ecNumber evidence="9">2.1.1.63</ecNumber>
    </recommendedName>
    <alternativeName>
        <fullName evidence="9">6-O-methylguanine-DNA methyltransferase</fullName>
        <shortName evidence="9">MGMT</shortName>
    </alternativeName>
    <alternativeName>
        <fullName evidence="9">O-6-methylguanine-DNA-alkyltransferase</fullName>
    </alternativeName>
</protein>
<dbReference type="Gene3D" id="3.30.160.70">
    <property type="entry name" value="Methylated DNA-protein cysteine methyltransferase domain"/>
    <property type="match status" value="1"/>
</dbReference>
<dbReference type="PANTHER" id="PTHR10815">
    <property type="entry name" value="METHYLATED-DNA--PROTEIN-CYSTEINE METHYLTRANSFERASE"/>
    <property type="match status" value="1"/>
</dbReference>
<accession>A0A4R2MVJ5</accession>
<evidence type="ECO:0000256" key="8">
    <source>
        <dbReference type="ARBA" id="ARBA00049348"/>
    </source>
</evidence>
<feature type="domain" description="Methylated-DNA-[protein]-cysteine S-methyltransferase DNA binding" evidence="10">
    <location>
        <begin position="82"/>
        <end position="161"/>
    </location>
</feature>
<evidence type="ECO:0000256" key="3">
    <source>
        <dbReference type="ARBA" id="ARBA00022490"/>
    </source>
</evidence>
<dbReference type="RefSeq" id="WP_132645238.1">
    <property type="nucleotide sequence ID" value="NZ_CP181386.1"/>
</dbReference>
<proteinExistence type="inferred from homology"/>
<evidence type="ECO:0000256" key="7">
    <source>
        <dbReference type="ARBA" id="ARBA00023204"/>
    </source>
</evidence>
<dbReference type="InterPro" id="IPR008332">
    <property type="entry name" value="MethylG_MeTrfase_N"/>
</dbReference>
<dbReference type="Pfam" id="PF02870">
    <property type="entry name" value="Methyltransf_1N"/>
    <property type="match status" value="1"/>
</dbReference>
<dbReference type="GO" id="GO:0005737">
    <property type="term" value="C:cytoplasm"/>
    <property type="evidence" value="ECO:0007669"/>
    <property type="project" value="UniProtKB-SubCell"/>
</dbReference>
<dbReference type="EMBL" id="SLXD01000003">
    <property type="protein sequence ID" value="TCP03773.1"/>
    <property type="molecule type" value="Genomic_DNA"/>
</dbReference>
<reference evidence="12 13" key="1">
    <citation type="submission" date="2019-03" db="EMBL/GenBank/DDBJ databases">
        <title>Genomic Encyclopedia of Type Strains, Phase IV (KMG-IV): sequencing the most valuable type-strain genomes for metagenomic binning, comparative biology and taxonomic classification.</title>
        <authorList>
            <person name="Goeker M."/>
        </authorList>
    </citation>
    <scope>NUCLEOTIDE SEQUENCE [LARGE SCALE GENOMIC DNA]</scope>
    <source>
        <strain evidence="12 13">DSM 1709</strain>
    </source>
</reference>
<evidence type="ECO:0000256" key="2">
    <source>
        <dbReference type="ARBA" id="ARBA00008711"/>
    </source>
</evidence>
<name>A0A4R2MVJ5_RUBGE</name>
<evidence type="ECO:0000256" key="6">
    <source>
        <dbReference type="ARBA" id="ARBA00022763"/>
    </source>
</evidence>
<dbReference type="HAMAP" id="MF_00772">
    <property type="entry name" value="OGT"/>
    <property type="match status" value="1"/>
</dbReference>
<keyword evidence="7 9" id="KW-0234">DNA repair</keyword>
<dbReference type="InterPro" id="IPR014048">
    <property type="entry name" value="MethylDNA_cys_MeTrfase_DNA-bd"/>
</dbReference>
<dbReference type="NCBIfam" id="TIGR00589">
    <property type="entry name" value="ogt"/>
    <property type="match status" value="1"/>
</dbReference>
<dbReference type="PANTHER" id="PTHR10815:SF5">
    <property type="entry name" value="METHYLATED-DNA--PROTEIN-CYSTEINE METHYLTRANSFERASE"/>
    <property type="match status" value="1"/>
</dbReference>
<dbReference type="GO" id="GO:0003908">
    <property type="term" value="F:methylated-DNA-[protein]-cysteine S-methyltransferase activity"/>
    <property type="evidence" value="ECO:0007669"/>
    <property type="project" value="UniProtKB-UniRule"/>
</dbReference>
<dbReference type="OrthoDB" id="9802228at2"/>
<dbReference type="SUPFAM" id="SSF46767">
    <property type="entry name" value="Methylated DNA-protein cysteine methyltransferase, C-terminal domain"/>
    <property type="match status" value="1"/>
</dbReference>
<evidence type="ECO:0000256" key="9">
    <source>
        <dbReference type="HAMAP-Rule" id="MF_00772"/>
    </source>
</evidence>
<evidence type="ECO:0000313" key="12">
    <source>
        <dbReference type="EMBL" id="TCP03773.1"/>
    </source>
</evidence>
<comment type="miscellaneous">
    <text evidence="9">This enzyme catalyzes only one turnover and therefore is not strictly catalytic. According to one definition, an enzyme is a biocatalyst that acts repeatedly and over many reaction cycles.</text>
</comment>
<dbReference type="Gene3D" id="1.10.10.10">
    <property type="entry name" value="Winged helix-like DNA-binding domain superfamily/Winged helix DNA-binding domain"/>
    <property type="match status" value="1"/>
</dbReference>
<evidence type="ECO:0000259" key="11">
    <source>
        <dbReference type="Pfam" id="PF02870"/>
    </source>
</evidence>
<dbReference type="Proteomes" id="UP000295106">
    <property type="component" value="Unassembled WGS sequence"/>
</dbReference>
<dbReference type="SUPFAM" id="SSF53155">
    <property type="entry name" value="Methylated DNA-protein cysteine methyltransferase domain"/>
    <property type="match status" value="1"/>
</dbReference>
<keyword evidence="6 9" id="KW-0227">DNA damage</keyword>
<dbReference type="GeneID" id="99684108"/>
<dbReference type="Pfam" id="PF01035">
    <property type="entry name" value="DNA_binding_1"/>
    <property type="match status" value="1"/>
</dbReference>
<evidence type="ECO:0000256" key="4">
    <source>
        <dbReference type="ARBA" id="ARBA00022603"/>
    </source>
</evidence>
<evidence type="ECO:0000259" key="10">
    <source>
        <dbReference type="Pfam" id="PF01035"/>
    </source>
</evidence>
<gene>
    <name evidence="12" type="ORF">EV684_10317</name>
</gene>
<dbReference type="InterPro" id="IPR023546">
    <property type="entry name" value="MGMT"/>
</dbReference>
<sequence>MRHPRLQAQSRLDTPLGPVTLAASAAGLAGLWFDAQRHHPGALDLPLDPAHPLIARAAAELSAYFRGEADGFTVPLDAEGTPFQRAVWDQLRAIAAGTTTSYGEIARRIGRPSAVRAVGAAVGRNPLSIVVPCHRVIGGGGALTGYAGGLDRKQALLALERGAAR</sequence>
<dbReference type="EC" id="2.1.1.63" evidence="9"/>
<dbReference type="GO" id="GO:0032259">
    <property type="term" value="P:methylation"/>
    <property type="evidence" value="ECO:0007669"/>
    <property type="project" value="UniProtKB-KW"/>
</dbReference>
<feature type="active site" description="Nucleophile; methyl group acceptor" evidence="9">
    <location>
        <position position="133"/>
    </location>
</feature>
<evidence type="ECO:0000256" key="5">
    <source>
        <dbReference type="ARBA" id="ARBA00022679"/>
    </source>
</evidence>
<dbReference type="AlphaFoldDB" id="A0A4R2MVJ5"/>
<comment type="catalytic activity">
    <reaction evidence="1 9">
        <text>a 4-O-methyl-thymidine in DNA + L-cysteinyl-[protein] = a thymidine in DNA + S-methyl-L-cysteinyl-[protein]</text>
        <dbReference type="Rhea" id="RHEA:53428"/>
        <dbReference type="Rhea" id="RHEA-COMP:10131"/>
        <dbReference type="Rhea" id="RHEA-COMP:10132"/>
        <dbReference type="Rhea" id="RHEA-COMP:13555"/>
        <dbReference type="Rhea" id="RHEA-COMP:13556"/>
        <dbReference type="ChEBI" id="CHEBI:29950"/>
        <dbReference type="ChEBI" id="CHEBI:82612"/>
        <dbReference type="ChEBI" id="CHEBI:137386"/>
        <dbReference type="ChEBI" id="CHEBI:137387"/>
        <dbReference type="EC" id="2.1.1.63"/>
    </reaction>
</comment>
<dbReference type="CDD" id="cd06445">
    <property type="entry name" value="ATase"/>
    <property type="match status" value="1"/>
</dbReference>
<evidence type="ECO:0000256" key="1">
    <source>
        <dbReference type="ARBA" id="ARBA00001286"/>
    </source>
</evidence>
<comment type="function">
    <text evidence="9">Involved in the cellular defense against the biological effects of O6-methylguanine (O6-MeG) and O4-methylthymine (O4-MeT) in DNA. Repairs the methylated nucleobase in DNA by stoichiometrically transferring the methyl group to a cysteine residue in the enzyme. This is a suicide reaction: the enzyme is irreversibly inactivated.</text>
</comment>
<dbReference type="GO" id="GO:0006307">
    <property type="term" value="P:DNA alkylation repair"/>
    <property type="evidence" value="ECO:0007669"/>
    <property type="project" value="UniProtKB-UniRule"/>
</dbReference>
<keyword evidence="3 9" id="KW-0963">Cytoplasm</keyword>
<comment type="catalytic activity">
    <reaction evidence="8 9">
        <text>a 6-O-methyl-2'-deoxyguanosine in DNA + L-cysteinyl-[protein] = S-methyl-L-cysteinyl-[protein] + a 2'-deoxyguanosine in DNA</text>
        <dbReference type="Rhea" id="RHEA:24000"/>
        <dbReference type="Rhea" id="RHEA-COMP:10131"/>
        <dbReference type="Rhea" id="RHEA-COMP:10132"/>
        <dbReference type="Rhea" id="RHEA-COMP:11367"/>
        <dbReference type="Rhea" id="RHEA-COMP:11368"/>
        <dbReference type="ChEBI" id="CHEBI:29950"/>
        <dbReference type="ChEBI" id="CHEBI:82612"/>
        <dbReference type="ChEBI" id="CHEBI:85445"/>
        <dbReference type="ChEBI" id="CHEBI:85448"/>
        <dbReference type="EC" id="2.1.1.63"/>
    </reaction>
</comment>
<dbReference type="InterPro" id="IPR001497">
    <property type="entry name" value="MethylDNA_cys_MeTrfase_AS"/>
</dbReference>
<dbReference type="FunFam" id="1.10.10.10:FF:000214">
    <property type="entry name" value="Methylated-DNA--protein-cysteine methyltransferase"/>
    <property type="match status" value="1"/>
</dbReference>
<dbReference type="InterPro" id="IPR036631">
    <property type="entry name" value="MGMT_N_sf"/>
</dbReference>
<keyword evidence="5 9" id="KW-0808">Transferase</keyword>